<organism evidence="2">
    <name type="scientific">marine sediment metagenome</name>
    <dbReference type="NCBI Taxonomy" id="412755"/>
    <lineage>
        <taxon>unclassified sequences</taxon>
        <taxon>metagenomes</taxon>
        <taxon>ecological metagenomes</taxon>
    </lineage>
</organism>
<evidence type="ECO:0000313" key="2">
    <source>
        <dbReference type="EMBL" id="KKL53427.1"/>
    </source>
</evidence>
<feature type="domain" description="DNA-directed DNA polymerase family A palm" evidence="1">
    <location>
        <begin position="1"/>
        <end position="250"/>
    </location>
</feature>
<comment type="caution">
    <text evidence="2">The sequence shown here is derived from an EMBL/GenBank/DDBJ whole genome shotgun (WGS) entry which is preliminary data.</text>
</comment>
<evidence type="ECO:0000259" key="1">
    <source>
        <dbReference type="SMART" id="SM00482"/>
    </source>
</evidence>
<name>A0A0F9FQV3_9ZZZZ</name>
<dbReference type="InterPro" id="IPR001098">
    <property type="entry name" value="DNA-dir_DNA_pol_A_palm_dom"/>
</dbReference>
<dbReference type="EMBL" id="LAZR01031547">
    <property type="protein sequence ID" value="KKL53427.1"/>
    <property type="molecule type" value="Genomic_DNA"/>
</dbReference>
<dbReference type="Gene3D" id="3.30.70.370">
    <property type="match status" value="1"/>
</dbReference>
<dbReference type="SMART" id="SM00482">
    <property type="entry name" value="POLAc"/>
    <property type="match status" value="1"/>
</dbReference>
<feature type="non-terminal residue" evidence="2">
    <location>
        <position position="1"/>
    </location>
</feature>
<sequence>KVRGLLVAPDGYTLGICDSAQIECRILAWLAGEDKLIQGFKDGEDIYSAFATKLFGHLVCKPVDDDPEPVQKLLKIERGFGKDTILGAGYGMGPDRFYDNCISNAGLRPLFDSGEYGYVFVCKLIKTYRTTYNKIVQFWYDVEKAFKWVVKHPRSNVKVGILKFYNDGHVVSITLPSGRELYYTGCALSPKRQELKCEHGKLYGAMIVENIVQSVSRDLLTYWIRLTEEQGMKVVMHTYDETVTLLPEDTAEAHLVAIADIMTRNPDWSEGLPLGVDSGLSKRYIKL</sequence>
<dbReference type="Pfam" id="PF00476">
    <property type="entry name" value="DNA_pol_A"/>
    <property type="match status" value="1"/>
</dbReference>
<accession>A0A0F9FQV3</accession>
<dbReference type="GO" id="GO:0003887">
    <property type="term" value="F:DNA-directed DNA polymerase activity"/>
    <property type="evidence" value="ECO:0007669"/>
    <property type="project" value="InterPro"/>
</dbReference>
<dbReference type="GO" id="GO:0006260">
    <property type="term" value="P:DNA replication"/>
    <property type="evidence" value="ECO:0007669"/>
    <property type="project" value="InterPro"/>
</dbReference>
<dbReference type="Gene3D" id="1.10.150.20">
    <property type="entry name" value="5' to 3' exonuclease, C-terminal subdomain"/>
    <property type="match status" value="1"/>
</dbReference>
<dbReference type="SUPFAM" id="SSF56672">
    <property type="entry name" value="DNA/RNA polymerases"/>
    <property type="match status" value="1"/>
</dbReference>
<protein>
    <recommendedName>
        <fullName evidence="1">DNA-directed DNA polymerase family A palm domain-containing protein</fullName>
    </recommendedName>
</protein>
<reference evidence="2" key="1">
    <citation type="journal article" date="2015" name="Nature">
        <title>Complex archaea that bridge the gap between prokaryotes and eukaryotes.</title>
        <authorList>
            <person name="Spang A."/>
            <person name="Saw J.H."/>
            <person name="Jorgensen S.L."/>
            <person name="Zaremba-Niedzwiedzka K."/>
            <person name="Martijn J."/>
            <person name="Lind A.E."/>
            <person name="van Eijk R."/>
            <person name="Schleper C."/>
            <person name="Guy L."/>
            <person name="Ettema T.J."/>
        </authorList>
    </citation>
    <scope>NUCLEOTIDE SEQUENCE</scope>
</reference>
<gene>
    <name evidence="2" type="ORF">LCGC14_2275510</name>
</gene>
<dbReference type="AlphaFoldDB" id="A0A0F9FQV3"/>
<dbReference type="GO" id="GO:0003677">
    <property type="term" value="F:DNA binding"/>
    <property type="evidence" value="ECO:0007669"/>
    <property type="project" value="InterPro"/>
</dbReference>
<dbReference type="InterPro" id="IPR043502">
    <property type="entry name" value="DNA/RNA_pol_sf"/>
</dbReference>
<proteinExistence type="predicted"/>